<feature type="region of interest" description="Disordered" evidence="4">
    <location>
        <begin position="839"/>
        <end position="876"/>
    </location>
</feature>
<feature type="compositionally biased region" description="Basic and acidic residues" evidence="4">
    <location>
        <begin position="1068"/>
        <end position="1083"/>
    </location>
</feature>
<dbReference type="Proteomes" id="UP000325315">
    <property type="component" value="Unassembled WGS sequence"/>
</dbReference>
<evidence type="ECO:0000256" key="1">
    <source>
        <dbReference type="ARBA" id="ARBA00004123"/>
    </source>
</evidence>
<feature type="compositionally biased region" description="Low complexity" evidence="4">
    <location>
        <begin position="564"/>
        <end position="578"/>
    </location>
</feature>
<dbReference type="Gene3D" id="2.30.30.490">
    <property type="match status" value="1"/>
</dbReference>
<evidence type="ECO:0000313" key="8">
    <source>
        <dbReference type="Proteomes" id="UP000325315"/>
    </source>
</evidence>
<reference evidence="8" key="1">
    <citation type="journal article" date="2019" name="Plant Biotechnol. J.">
        <title>Genome sequencing of the Australian wild diploid species Gossypium australe highlights disease resistance and delayed gland morphogenesis.</title>
        <authorList>
            <person name="Cai Y."/>
            <person name="Cai X."/>
            <person name="Wang Q."/>
            <person name="Wang P."/>
            <person name="Zhang Y."/>
            <person name="Cai C."/>
            <person name="Xu Y."/>
            <person name="Wang K."/>
            <person name="Zhou Z."/>
            <person name="Wang C."/>
            <person name="Geng S."/>
            <person name="Li B."/>
            <person name="Dong Q."/>
            <person name="Hou Y."/>
            <person name="Wang H."/>
            <person name="Ai P."/>
            <person name="Liu Z."/>
            <person name="Yi F."/>
            <person name="Sun M."/>
            <person name="An G."/>
            <person name="Cheng J."/>
            <person name="Zhang Y."/>
            <person name="Shi Q."/>
            <person name="Xie Y."/>
            <person name="Shi X."/>
            <person name="Chang Y."/>
            <person name="Huang F."/>
            <person name="Chen Y."/>
            <person name="Hong S."/>
            <person name="Mi L."/>
            <person name="Sun Q."/>
            <person name="Zhang L."/>
            <person name="Zhou B."/>
            <person name="Peng R."/>
            <person name="Zhang X."/>
            <person name="Liu F."/>
        </authorList>
    </citation>
    <scope>NUCLEOTIDE SEQUENCE [LARGE SCALE GENOMIC DNA]</scope>
    <source>
        <strain evidence="8">cv. PA1801</strain>
    </source>
</reference>
<feature type="region of interest" description="Disordered" evidence="4">
    <location>
        <begin position="513"/>
        <end position="791"/>
    </location>
</feature>
<feature type="compositionally biased region" description="Polar residues" evidence="4">
    <location>
        <begin position="629"/>
        <end position="638"/>
    </location>
</feature>
<keyword evidence="8" id="KW-1185">Reference proteome</keyword>
<dbReference type="Gene3D" id="1.20.930.10">
    <property type="entry name" value="Conserved domain common to transcription factors TFIIS, elongin A, CRSP70"/>
    <property type="match status" value="1"/>
</dbReference>
<name>A0A5B6UZ63_9ROSI</name>
<evidence type="ECO:0000259" key="5">
    <source>
        <dbReference type="PROSITE" id="PS51038"/>
    </source>
</evidence>
<dbReference type="SMART" id="SM00439">
    <property type="entry name" value="BAH"/>
    <property type="match status" value="1"/>
</dbReference>
<feature type="region of interest" description="Disordered" evidence="4">
    <location>
        <begin position="894"/>
        <end position="927"/>
    </location>
</feature>
<keyword evidence="2 3" id="KW-0539">Nucleus</keyword>
<feature type="compositionally biased region" description="Polar residues" evidence="4">
    <location>
        <begin position="530"/>
        <end position="539"/>
    </location>
</feature>
<feature type="compositionally biased region" description="Basic and acidic residues" evidence="4">
    <location>
        <begin position="705"/>
        <end position="721"/>
    </location>
</feature>
<feature type="domain" description="BAH" evidence="5">
    <location>
        <begin position="87"/>
        <end position="202"/>
    </location>
</feature>
<dbReference type="CDD" id="cd00183">
    <property type="entry name" value="TFIIS_I"/>
    <property type="match status" value="1"/>
</dbReference>
<dbReference type="SUPFAM" id="SSF47676">
    <property type="entry name" value="Conserved domain common to transcription factors TFIIS, elongin A, CRSP70"/>
    <property type="match status" value="1"/>
</dbReference>
<dbReference type="OrthoDB" id="1917005at2759"/>
<dbReference type="EMBL" id="SMMG02000009">
    <property type="protein sequence ID" value="KAA3459655.1"/>
    <property type="molecule type" value="Genomic_DNA"/>
</dbReference>
<gene>
    <name evidence="7" type="ORF">EPI10_026395</name>
</gene>
<feature type="compositionally biased region" description="Low complexity" evidence="4">
    <location>
        <begin position="1011"/>
        <end position="1020"/>
    </location>
</feature>
<accession>A0A5B6UZ63</accession>
<evidence type="ECO:0000313" key="7">
    <source>
        <dbReference type="EMBL" id="KAA3459655.1"/>
    </source>
</evidence>
<evidence type="ECO:0000256" key="4">
    <source>
        <dbReference type="SAM" id="MobiDB-lite"/>
    </source>
</evidence>
<dbReference type="InterPro" id="IPR035441">
    <property type="entry name" value="TFIIS/LEDGF_dom_sf"/>
</dbReference>
<dbReference type="SMART" id="SM00509">
    <property type="entry name" value="TFS2N"/>
    <property type="match status" value="1"/>
</dbReference>
<dbReference type="InterPro" id="IPR017923">
    <property type="entry name" value="TFIIS_N"/>
</dbReference>
<dbReference type="PANTHER" id="PTHR46548:SF1">
    <property type="entry name" value="BAH AND TFIIS DOMAIN-CONTAINING PROTEIN-RELATED"/>
    <property type="match status" value="1"/>
</dbReference>
<feature type="compositionally biased region" description="Low complexity" evidence="4">
    <location>
        <begin position="474"/>
        <end position="489"/>
    </location>
</feature>
<dbReference type="Pfam" id="PF01426">
    <property type="entry name" value="BAH"/>
    <property type="match status" value="1"/>
</dbReference>
<feature type="compositionally biased region" description="Basic and acidic residues" evidence="4">
    <location>
        <begin position="1024"/>
        <end position="1036"/>
    </location>
</feature>
<evidence type="ECO:0000259" key="6">
    <source>
        <dbReference type="PROSITE" id="PS51319"/>
    </source>
</evidence>
<feature type="compositionally biased region" description="Basic and acidic residues" evidence="4">
    <location>
        <begin position="272"/>
        <end position="300"/>
    </location>
</feature>
<proteinExistence type="predicted"/>
<feature type="compositionally biased region" description="Polar residues" evidence="4">
    <location>
        <begin position="241"/>
        <end position="264"/>
    </location>
</feature>
<dbReference type="GO" id="GO:0005634">
    <property type="term" value="C:nucleus"/>
    <property type="evidence" value="ECO:0007669"/>
    <property type="project" value="UniProtKB-SubCell"/>
</dbReference>
<feature type="compositionally biased region" description="Basic and acidic residues" evidence="4">
    <location>
        <begin position="1107"/>
        <end position="1125"/>
    </location>
</feature>
<dbReference type="InterPro" id="IPR043151">
    <property type="entry name" value="BAH_sf"/>
</dbReference>
<protein>
    <submittedName>
        <fullName evidence="7">Mucin-19-like isoform X1</fullName>
    </submittedName>
</protein>
<feature type="compositionally biased region" description="Basic and acidic residues" evidence="4">
    <location>
        <begin position="1091"/>
        <end position="1100"/>
    </location>
</feature>
<feature type="domain" description="TFIIS N-terminal" evidence="6">
    <location>
        <begin position="377"/>
        <end position="454"/>
    </location>
</feature>
<dbReference type="PROSITE" id="PS51038">
    <property type="entry name" value="BAH"/>
    <property type="match status" value="1"/>
</dbReference>
<feature type="compositionally biased region" description="Polar residues" evidence="4">
    <location>
        <begin position="728"/>
        <end position="738"/>
    </location>
</feature>
<dbReference type="Pfam" id="PF08711">
    <property type="entry name" value="Med26"/>
    <property type="match status" value="1"/>
</dbReference>
<dbReference type="InterPro" id="IPR003617">
    <property type="entry name" value="TFIIS/CRSP70_N_sub"/>
</dbReference>
<comment type="caution">
    <text evidence="7">The sequence shown here is derived from an EMBL/GenBank/DDBJ whole genome shotgun (WGS) entry which is preliminary data.</text>
</comment>
<dbReference type="PANTHER" id="PTHR46548">
    <property type="entry name" value="BAH AND TFIIS DOMAIN-CONTAINING PROTEIN-RELATED"/>
    <property type="match status" value="1"/>
</dbReference>
<feature type="region of interest" description="Disordered" evidence="4">
    <location>
        <begin position="1009"/>
        <end position="1167"/>
    </location>
</feature>
<dbReference type="PROSITE" id="PS51319">
    <property type="entry name" value="TFIIS_N"/>
    <property type="match status" value="1"/>
</dbReference>
<organism evidence="7 8">
    <name type="scientific">Gossypium australe</name>
    <dbReference type="NCBI Taxonomy" id="47621"/>
    <lineage>
        <taxon>Eukaryota</taxon>
        <taxon>Viridiplantae</taxon>
        <taxon>Streptophyta</taxon>
        <taxon>Embryophyta</taxon>
        <taxon>Tracheophyta</taxon>
        <taxon>Spermatophyta</taxon>
        <taxon>Magnoliopsida</taxon>
        <taxon>eudicotyledons</taxon>
        <taxon>Gunneridae</taxon>
        <taxon>Pentapetalae</taxon>
        <taxon>rosids</taxon>
        <taxon>malvids</taxon>
        <taxon>Malvales</taxon>
        <taxon>Malvaceae</taxon>
        <taxon>Malvoideae</taxon>
        <taxon>Gossypium</taxon>
    </lineage>
</organism>
<sequence length="1654" mass="177023">MHGRGGGEERKKARHMWTVPIRSTAVLSGDGGASLSSSSSSSTVNFFSKRFCRIDLVEMKRGVHFCFWEFALQLWEVVYHIVIWDGRKISVGDCALFKPPEDSPPFIGIIRCLTAGKENKLKLCVNWLYRPAEVKLGKGLLLEAAPNEIFYSFHKDEIPAASLLHPCKVAFLPKDVELPSGICSFVCRRVYDITNKCLWWLTDQDYINELQEEVDQLLYKTRLEMHATVQQGGRSPKPMNGPTSTSQLKPGSDSVQNSASSFPSQGKGKKRERGDQGFEPVKRERTSKMDDGDSGHGRPEVNLKSEIAKITEKGGLEDYAGVEKLVQLMVSERNEKKIDLVSRSMLAGVIAATDKFDCLSHFVQLRGLPVFDEWLQEVHKGKIGDGSGSKDDRSVDDFLLTLLRALDKLPVNLTALQMCNIGKSVNHLRTHKNIEIQKKARSLVDTWKKRVEAEMDAKCGSNQGVPWSARARLSDVSHSGSKHSGSSDVAMKSSVTQLSASKTGSVKLAQGEITTKSASASPGPVKAATSPASASTNLKDGQARNAAVVGTSDPQTTTRDEKSSSSSQSHNNSQSCSSDHGKTGGVSGKEDARSSAAGSGIVAKISGSSSRHRKSINGFPGPSGAQREAGSSKNSSLHRNPASEKVSQSGLTCEKLADPPTAEGNSHKFIVKIPNRGRSPAQSASGGSLEDHPVMNSRASSPVLSEKHEQLDRNMKEKSESYRANVATDVNTESWQSNDFKDVLTGSDEGDGSPAAVHDEENCRTGEDARKTTEVTKTASSSSGNELKSGKLQDASFSSINALIDSCAKYAEANECLPVGDDAGMNLLASVATGDFSKSDGASPIDSPQRNTPLVEHSSTGNETKLKPSSGDEVVQNRNQSVEGADDEHLKQGVAAGNSWPKNAESKTGSSLEKLGGEPNEHLTSSLPKIADQCPENGKLKEIVMAALVNLPSACTVEKTTDIDDSKECLDKKSDEVDDDCCLDAKQKGSTSAVNEEVINPGVKVEKEVVEGSSSVPSIEVDADNNKKNVTEDSERSSQTYQKSANVFGHSIKGTDKEALPPGPSRDTVLEHVDEVKAEKDVETDAPSHASHNEKQKPELEIATAQKGEHVQENLECSEGHEAHGRPSPCKASSETEQTKRPRGSKVTGVEADEAEECTSITTDTPATGVADTDAKVEFDLNEDFNADDGKFVESNNVTAPVQLISSLPFPVSSVSSSLPASITIAAAAKGPFVPPQDLLRTKGALGWKGSAATSAFRPAEPRKSLDMPLGTNNASIPDATTGKQCRPPLDIDLNVPDERVLEDLAFQSSTQGTDSALDLSNNRDLKCGLVGSAPVRSSGGLDLDLNRVDEPADLGNHSTGNSRRIDAPMHPIKSSVGILNGEASFRRDFDLNNGPAVDEASAEPSLFSHHNRNSNVLSQAPVSSLQINNAEMANFSSWFPTGNTYSAVTIPSILPDREQPFPIVATGGTQRVLGPPTGATPFNPDVYRAPVLSSAPAVPFPSTPFQYPVFPFGTTFPLPSTSFSGSSTTYADSSSSGRFCFPPVHSQLLGPAGTVPSHYTRPYVVNLPDSSYNSSAESGRKWGRQGLDLNAGPGGLDIEGRDETAPLASRHLSVASSQALAEEHARMYQVPGGVLKRKEPEGGWDGYKQSSWQ</sequence>
<feature type="region of interest" description="Disordered" evidence="4">
    <location>
        <begin position="471"/>
        <end position="495"/>
    </location>
</feature>
<feature type="compositionally biased region" description="Polar residues" evidence="4">
    <location>
        <begin position="846"/>
        <end position="863"/>
    </location>
</feature>
<evidence type="ECO:0000256" key="3">
    <source>
        <dbReference type="PROSITE-ProRule" id="PRU00649"/>
    </source>
</evidence>
<dbReference type="GO" id="GO:0003682">
    <property type="term" value="F:chromatin binding"/>
    <property type="evidence" value="ECO:0007669"/>
    <property type="project" value="InterPro"/>
</dbReference>
<evidence type="ECO:0000256" key="2">
    <source>
        <dbReference type="ARBA" id="ARBA00023242"/>
    </source>
</evidence>
<feature type="compositionally biased region" description="Polar residues" evidence="4">
    <location>
        <begin position="775"/>
        <end position="786"/>
    </location>
</feature>
<dbReference type="InterPro" id="IPR001025">
    <property type="entry name" value="BAH_dom"/>
</dbReference>
<feature type="compositionally biased region" description="Basic and acidic residues" evidence="4">
    <location>
        <begin position="757"/>
        <end position="774"/>
    </location>
</feature>
<comment type="subcellular location">
    <subcellularLocation>
        <location evidence="1 3">Nucleus</location>
    </subcellularLocation>
</comment>
<feature type="region of interest" description="Disordered" evidence="4">
    <location>
        <begin position="229"/>
        <end position="300"/>
    </location>
</feature>
<feature type="region of interest" description="Disordered" evidence="4">
    <location>
        <begin position="1632"/>
        <end position="1654"/>
    </location>
</feature>